<organism evidence="2 3">
    <name type="scientific">Arthrobotrys musiformis</name>
    <dbReference type="NCBI Taxonomy" id="47236"/>
    <lineage>
        <taxon>Eukaryota</taxon>
        <taxon>Fungi</taxon>
        <taxon>Dikarya</taxon>
        <taxon>Ascomycota</taxon>
        <taxon>Pezizomycotina</taxon>
        <taxon>Orbiliomycetes</taxon>
        <taxon>Orbiliales</taxon>
        <taxon>Orbiliaceae</taxon>
        <taxon>Arthrobotrys</taxon>
    </lineage>
</organism>
<feature type="region of interest" description="Disordered" evidence="1">
    <location>
        <begin position="162"/>
        <end position="193"/>
    </location>
</feature>
<feature type="region of interest" description="Disordered" evidence="1">
    <location>
        <begin position="1"/>
        <end position="58"/>
    </location>
</feature>
<dbReference type="Proteomes" id="UP001370758">
    <property type="component" value="Unassembled WGS sequence"/>
</dbReference>
<feature type="compositionally biased region" description="Basic and acidic residues" evidence="1">
    <location>
        <begin position="164"/>
        <end position="175"/>
    </location>
</feature>
<dbReference type="AlphaFoldDB" id="A0AAV9W5Z0"/>
<accession>A0AAV9W5Z0</accession>
<comment type="caution">
    <text evidence="2">The sequence shown here is derived from an EMBL/GenBank/DDBJ whole genome shotgun (WGS) entry which is preliminary data.</text>
</comment>
<feature type="compositionally biased region" description="Basic and acidic residues" evidence="1">
    <location>
        <begin position="47"/>
        <end position="56"/>
    </location>
</feature>
<evidence type="ECO:0000313" key="3">
    <source>
        <dbReference type="Proteomes" id="UP001370758"/>
    </source>
</evidence>
<keyword evidence="3" id="KW-1185">Reference proteome</keyword>
<feature type="compositionally biased region" description="Low complexity" evidence="1">
    <location>
        <begin position="29"/>
        <end position="42"/>
    </location>
</feature>
<evidence type="ECO:0000313" key="2">
    <source>
        <dbReference type="EMBL" id="KAK6501894.1"/>
    </source>
</evidence>
<evidence type="ECO:0000256" key="1">
    <source>
        <dbReference type="SAM" id="MobiDB-lite"/>
    </source>
</evidence>
<dbReference type="EMBL" id="JAVHJL010000006">
    <property type="protein sequence ID" value="KAK6501894.1"/>
    <property type="molecule type" value="Genomic_DNA"/>
</dbReference>
<sequence>MQARVEEDSETPRYAPRHLKPNLTRYDNNPKNSSCSWNNSSESESDPDSKSDDSKNDSYTNRFCLNIRNLDEWPKYSVKRRIQELEEDLALGQIHPLQEGNIRAHIRDLKNGIAGEHYQMGKRYASVKHLDYSVVAEYPVLDARQFVFSELGGDGLLPMDPDWDWEKKTERRTDGGTDGQMETETEVELSQPN</sequence>
<proteinExistence type="predicted"/>
<protein>
    <submittedName>
        <fullName evidence="2">Uncharacterized protein</fullName>
    </submittedName>
</protein>
<name>A0AAV9W5Z0_9PEZI</name>
<gene>
    <name evidence="2" type="ORF">TWF481_009713</name>
</gene>
<reference evidence="2 3" key="1">
    <citation type="submission" date="2023-08" db="EMBL/GenBank/DDBJ databases">
        <authorList>
            <person name="Palmer J.M."/>
        </authorList>
    </citation>
    <scope>NUCLEOTIDE SEQUENCE [LARGE SCALE GENOMIC DNA]</scope>
    <source>
        <strain evidence="2 3">TWF481</strain>
    </source>
</reference>